<dbReference type="EMBL" id="CP032509">
    <property type="protein sequence ID" value="AZN69960.1"/>
    <property type="molecule type" value="Genomic_DNA"/>
</dbReference>
<name>A0A3S9AZ26_9HYPH</name>
<dbReference type="OrthoDB" id="9907470at2"/>
<keyword evidence="2" id="KW-0472">Membrane</keyword>
<evidence type="ECO:0000313" key="4">
    <source>
        <dbReference type="Proteomes" id="UP000268192"/>
    </source>
</evidence>
<dbReference type="Proteomes" id="UP000268192">
    <property type="component" value="Chromosome"/>
</dbReference>
<gene>
    <name evidence="3" type="ORF">D5400_00575</name>
</gene>
<organism evidence="3 4">
    <name type="scientific">Georhizobium profundi</name>
    <dbReference type="NCBI Taxonomy" id="2341112"/>
    <lineage>
        <taxon>Bacteria</taxon>
        <taxon>Pseudomonadati</taxon>
        <taxon>Pseudomonadota</taxon>
        <taxon>Alphaproteobacteria</taxon>
        <taxon>Hyphomicrobiales</taxon>
        <taxon>Rhizobiaceae</taxon>
        <taxon>Georhizobium</taxon>
    </lineage>
</organism>
<dbReference type="AlphaFoldDB" id="A0A3S9AZ26"/>
<protein>
    <submittedName>
        <fullName evidence="3">Uncharacterized protein</fullName>
    </submittedName>
</protein>
<feature type="region of interest" description="Disordered" evidence="1">
    <location>
        <begin position="43"/>
        <end position="72"/>
    </location>
</feature>
<feature type="transmembrane region" description="Helical" evidence="2">
    <location>
        <begin position="20"/>
        <end position="40"/>
    </location>
</feature>
<evidence type="ECO:0000256" key="1">
    <source>
        <dbReference type="SAM" id="MobiDB-lite"/>
    </source>
</evidence>
<evidence type="ECO:0000256" key="2">
    <source>
        <dbReference type="SAM" id="Phobius"/>
    </source>
</evidence>
<keyword evidence="2" id="KW-0812">Transmembrane</keyword>
<dbReference type="RefSeq" id="WP_126006658.1">
    <property type="nucleotide sequence ID" value="NZ_CP032509.1"/>
</dbReference>
<accession>A0A3S9AZ26</accession>
<proteinExistence type="predicted"/>
<keyword evidence="2" id="KW-1133">Transmembrane helix</keyword>
<sequence>MTEKLTPREARQGERGLPVLKILIVALVLALLAWAAAGLFGEATEPENPVGENTIEQDATDEPGPAQAPTVQ</sequence>
<dbReference type="KEGG" id="abaw:D5400_00575"/>
<keyword evidence="4" id="KW-1185">Reference proteome</keyword>
<reference evidence="3 4" key="1">
    <citation type="submission" date="2018-09" db="EMBL/GenBank/DDBJ databases">
        <title>Marinorhizobium profundi gen. nov., sp. nov., isolated from a deep-sea sediment sample from the New Britain Trench and proposal of Marinorhizobiaceae fam. nov. in the order Rhizobiales of the class Alphaproteobacteria.</title>
        <authorList>
            <person name="Cao J."/>
        </authorList>
    </citation>
    <scope>NUCLEOTIDE SEQUENCE [LARGE SCALE GENOMIC DNA]</scope>
    <source>
        <strain evidence="3 4">WS11</strain>
    </source>
</reference>
<evidence type="ECO:0000313" key="3">
    <source>
        <dbReference type="EMBL" id="AZN69960.1"/>
    </source>
</evidence>